<comment type="caution">
    <text evidence="1">The sequence shown here is derived from an EMBL/GenBank/DDBJ whole genome shotgun (WGS) entry which is preliminary data.</text>
</comment>
<protein>
    <recommendedName>
        <fullName evidence="3">Transposase</fullName>
    </recommendedName>
</protein>
<accession>A0ABV2ZZT9</accession>
<dbReference type="EMBL" id="JBEZVE010000060">
    <property type="protein sequence ID" value="MEU3787925.1"/>
    <property type="molecule type" value="Genomic_DNA"/>
</dbReference>
<name>A0ABV2ZZT9_9ACTN</name>
<reference evidence="1 2" key="1">
    <citation type="submission" date="2024-06" db="EMBL/GenBank/DDBJ databases">
        <title>The Natural Products Discovery Center: Release of the First 8490 Sequenced Strains for Exploring Actinobacteria Biosynthetic Diversity.</title>
        <authorList>
            <person name="Kalkreuter E."/>
            <person name="Kautsar S.A."/>
            <person name="Yang D."/>
            <person name="Bader C.D."/>
            <person name="Teijaro C.N."/>
            <person name="Fluegel L."/>
            <person name="Davis C.M."/>
            <person name="Simpson J.R."/>
            <person name="Lauterbach L."/>
            <person name="Steele A.D."/>
            <person name="Gui C."/>
            <person name="Meng S."/>
            <person name="Li G."/>
            <person name="Viehrig K."/>
            <person name="Ye F."/>
            <person name="Su P."/>
            <person name="Kiefer A.F."/>
            <person name="Nichols A."/>
            <person name="Cepeda A.J."/>
            <person name="Yan W."/>
            <person name="Fan B."/>
            <person name="Jiang Y."/>
            <person name="Adhikari A."/>
            <person name="Zheng C.-J."/>
            <person name="Schuster L."/>
            <person name="Cowan T.M."/>
            <person name="Smanski M.J."/>
            <person name="Chevrette M.G."/>
            <person name="De Carvalho L.P.S."/>
            <person name="Shen B."/>
        </authorList>
    </citation>
    <scope>NUCLEOTIDE SEQUENCE [LARGE SCALE GENOMIC DNA]</scope>
    <source>
        <strain evidence="1 2">NPDC033843</strain>
    </source>
</reference>
<dbReference type="Proteomes" id="UP001550739">
    <property type="component" value="Unassembled WGS sequence"/>
</dbReference>
<keyword evidence="2" id="KW-1185">Reference proteome</keyword>
<dbReference type="RefSeq" id="WP_334573975.1">
    <property type="nucleotide sequence ID" value="NZ_JBEZVE010000060.1"/>
</dbReference>
<gene>
    <name evidence="1" type="ORF">AB0E89_46765</name>
</gene>
<sequence>MSMRPKGLPPVPEQTAVVARAAFPKGSLAIRVRDRLAEVFADEPFAEAFGCVGRRGSRRVPCRW</sequence>
<proteinExistence type="predicted"/>
<evidence type="ECO:0008006" key="3">
    <source>
        <dbReference type="Google" id="ProtNLM"/>
    </source>
</evidence>
<organism evidence="1 2">
    <name type="scientific">Streptomyces sp. 900129855</name>
    <dbReference type="NCBI Taxonomy" id="3155129"/>
    <lineage>
        <taxon>Bacteria</taxon>
        <taxon>Bacillati</taxon>
        <taxon>Actinomycetota</taxon>
        <taxon>Actinomycetes</taxon>
        <taxon>Kitasatosporales</taxon>
        <taxon>Streptomycetaceae</taxon>
        <taxon>Streptomyces</taxon>
    </lineage>
</organism>
<evidence type="ECO:0000313" key="1">
    <source>
        <dbReference type="EMBL" id="MEU3787925.1"/>
    </source>
</evidence>
<evidence type="ECO:0000313" key="2">
    <source>
        <dbReference type="Proteomes" id="UP001550739"/>
    </source>
</evidence>